<proteinExistence type="predicted"/>
<protein>
    <submittedName>
        <fullName evidence="1">Uncharacterized protein</fullName>
    </submittedName>
</protein>
<comment type="caution">
    <text evidence="1">The sequence shown here is derived from an EMBL/GenBank/DDBJ whole genome shotgun (WGS) entry which is preliminary data.</text>
</comment>
<dbReference type="EMBL" id="JANBVO010000067">
    <property type="protein sequence ID" value="KAJ9131585.1"/>
    <property type="molecule type" value="Genomic_DNA"/>
</dbReference>
<reference evidence="1" key="1">
    <citation type="submission" date="2022-07" db="EMBL/GenBank/DDBJ databases">
        <title>Fungi with potential for degradation of polypropylene.</title>
        <authorList>
            <person name="Gostincar C."/>
        </authorList>
    </citation>
    <scope>NUCLEOTIDE SEQUENCE</scope>
    <source>
        <strain evidence="1">EXF-13308</strain>
    </source>
</reference>
<organism evidence="1 2">
    <name type="scientific">Pleurostoma richardsiae</name>
    <dbReference type="NCBI Taxonomy" id="41990"/>
    <lineage>
        <taxon>Eukaryota</taxon>
        <taxon>Fungi</taxon>
        <taxon>Dikarya</taxon>
        <taxon>Ascomycota</taxon>
        <taxon>Pezizomycotina</taxon>
        <taxon>Sordariomycetes</taxon>
        <taxon>Sordariomycetidae</taxon>
        <taxon>Calosphaeriales</taxon>
        <taxon>Pleurostomataceae</taxon>
        <taxon>Pleurostoma</taxon>
    </lineage>
</organism>
<name>A0AA38RA20_9PEZI</name>
<sequence length="80" mass="8902">MATRRALTSSLLRKLPQSLAPAPARLLHTPAVQRAPLRSHAKQFMPVGRRAYSQAAGSKIWNFEEIKKLSEEADPKVIIV</sequence>
<keyword evidence="2" id="KW-1185">Reference proteome</keyword>
<evidence type="ECO:0000313" key="2">
    <source>
        <dbReference type="Proteomes" id="UP001174694"/>
    </source>
</evidence>
<evidence type="ECO:0000313" key="1">
    <source>
        <dbReference type="EMBL" id="KAJ9131585.1"/>
    </source>
</evidence>
<feature type="non-terminal residue" evidence="1">
    <location>
        <position position="1"/>
    </location>
</feature>
<dbReference type="AlphaFoldDB" id="A0AA38RA20"/>
<dbReference type="Proteomes" id="UP001174694">
    <property type="component" value="Unassembled WGS sequence"/>
</dbReference>
<gene>
    <name evidence="1" type="ORF">NKR23_g11680</name>
</gene>
<accession>A0AA38RA20</accession>